<feature type="region of interest" description="Disordered" evidence="1">
    <location>
        <begin position="1"/>
        <end position="326"/>
    </location>
</feature>
<gene>
    <name evidence="3" type="primary">LOC129343901</name>
</gene>
<feature type="region of interest" description="Disordered" evidence="1">
    <location>
        <begin position="408"/>
        <end position="431"/>
    </location>
</feature>
<evidence type="ECO:0000256" key="1">
    <source>
        <dbReference type="SAM" id="MobiDB-lite"/>
    </source>
</evidence>
<proteinExistence type="predicted"/>
<dbReference type="GeneID" id="129343901"/>
<dbReference type="RefSeq" id="XP_054856256.1">
    <property type="nucleotide sequence ID" value="XM_055000281.1"/>
</dbReference>
<dbReference type="AlphaFoldDB" id="A0AA97KJ95"/>
<feature type="compositionally biased region" description="Polar residues" evidence="1">
    <location>
        <begin position="415"/>
        <end position="431"/>
    </location>
</feature>
<feature type="compositionally biased region" description="Low complexity" evidence="1">
    <location>
        <begin position="163"/>
        <end position="172"/>
    </location>
</feature>
<organism evidence="2 3">
    <name type="scientific">Eublepharis macularius</name>
    <name type="common">Leopard gecko</name>
    <name type="synonym">Cyrtodactylus macularius</name>
    <dbReference type="NCBI Taxonomy" id="481883"/>
    <lineage>
        <taxon>Eukaryota</taxon>
        <taxon>Metazoa</taxon>
        <taxon>Chordata</taxon>
        <taxon>Craniata</taxon>
        <taxon>Vertebrata</taxon>
        <taxon>Euteleostomi</taxon>
        <taxon>Lepidosauria</taxon>
        <taxon>Squamata</taxon>
        <taxon>Bifurcata</taxon>
        <taxon>Gekkota</taxon>
        <taxon>Eublepharidae</taxon>
        <taxon>Eublepharinae</taxon>
        <taxon>Eublepharis</taxon>
    </lineage>
</organism>
<sequence length="431" mass="43348">MMSPLETSWKHTESPVEQHPSWANRPPSKRQEAVPGGGRGPLTGSPPRTAAAAAAAGGAPGRKRGCCGSGPELAAPPPPPPLPPSRAEAACASVRSASSLRKRRLGSGLELEGASDAQAGEDATSEGGDAGPKAAPEGGPARPASPRRGTGQGAPSPLWRVPGAAGAAARATGRAEGRGEAAPPVLPACPWGRRPGRPGPLSAALCLRRLHRRRGAPGRGEGRGEARRAPARAPSRARPLLPPRGPERSARSARGGGGSSLAPPRPTHPQRSRAEPSGAERLPSPAQPSGTGRGLWPATASGRAARPALRGEATRADGPGRAPGPALRVDVAGARAGARPECRCGRIGWEPGALGLLGPPVEEGSGPNLSPPPPAAAVPGFSPRLCPRNALALDDAIGQKGVLGSTFQGPCAGKPTNSSIPFPTRSQAECR</sequence>
<keyword evidence="2" id="KW-1185">Reference proteome</keyword>
<feature type="compositionally biased region" description="Pro residues" evidence="1">
    <location>
        <begin position="74"/>
        <end position="84"/>
    </location>
</feature>
<dbReference type="Proteomes" id="UP001190640">
    <property type="component" value="Chromosome 16"/>
</dbReference>
<reference evidence="3" key="1">
    <citation type="submission" date="2025-08" db="UniProtKB">
        <authorList>
            <consortium name="RefSeq"/>
        </authorList>
    </citation>
    <scope>IDENTIFICATION</scope>
    <source>
        <tissue evidence="3">Blood</tissue>
    </source>
</reference>
<feature type="compositionally biased region" description="Low complexity" evidence="1">
    <location>
        <begin position="131"/>
        <end position="149"/>
    </location>
</feature>
<protein>
    <submittedName>
        <fullName evidence="3">Collagen alpha-1(I) chain-like</fullName>
    </submittedName>
</protein>
<evidence type="ECO:0000313" key="2">
    <source>
        <dbReference type="Proteomes" id="UP001190640"/>
    </source>
</evidence>
<dbReference type="KEGG" id="emc:129343901"/>
<evidence type="ECO:0000313" key="3">
    <source>
        <dbReference type="RefSeq" id="XP_054856256.1"/>
    </source>
</evidence>
<accession>A0AA97KJ95</accession>
<name>A0AA97KJ95_EUBMA</name>